<protein>
    <submittedName>
        <fullName evidence="2">Uncharacterized protein</fullName>
    </submittedName>
</protein>
<evidence type="ECO:0000313" key="3">
    <source>
        <dbReference type="Proteomes" id="UP001233999"/>
    </source>
</evidence>
<feature type="non-terminal residue" evidence="2">
    <location>
        <position position="74"/>
    </location>
</feature>
<gene>
    <name evidence="2" type="ORF">L9F63_015692</name>
</gene>
<feature type="transmembrane region" description="Helical" evidence="1">
    <location>
        <begin position="32"/>
        <end position="51"/>
    </location>
</feature>
<keyword evidence="1" id="KW-0812">Transmembrane</keyword>
<accession>A0AAD8A6G0</accession>
<reference evidence="2" key="2">
    <citation type="submission" date="2023-05" db="EMBL/GenBank/DDBJ databases">
        <authorList>
            <person name="Fouks B."/>
        </authorList>
    </citation>
    <scope>NUCLEOTIDE SEQUENCE</scope>
    <source>
        <strain evidence="2">Stay&amp;Tobe</strain>
        <tissue evidence="2">Testes</tissue>
    </source>
</reference>
<dbReference type="Proteomes" id="UP001233999">
    <property type="component" value="Unassembled WGS sequence"/>
</dbReference>
<dbReference type="EMBL" id="JASPKZ010003821">
    <property type="protein sequence ID" value="KAJ9592637.1"/>
    <property type="molecule type" value="Genomic_DNA"/>
</dbReference>
<evidence type="ECO:0000313" key="2">
    <source>
        <dbReference type="EMBL" id="KAJ9592637.1"/>
    </source>
</evidence>
<sequence length="74" mass="8403">KYIVYKNRWCDSSRGAGCQRLNTKDVPRARRWLLVLASGPLSAFLWCVYGVSPARSHLRMSHCSLVFQSRCAAT</sequence>
<name>A0AAD8A6G0_DIPPU</name>
<keyword evidence="1" id="KW-0472">Membrane</keyword>
<keyword evidence="3" id="KW-1185">Reference proteome</keyword>
<feature type="non-terminal residue" evidence="2">
    <location>
        <position position="1"/>
    </location>
</feature>
<comment type="caution">
    <text evidence="2">The sequence shown here is derived from an EMBL/GenBank/DDBJ whole genome shotgun (WGS) entry which is preliminary data.</text>
</comment>
<proteinExistence type="predicted"/>
<organism evidence="2 3">
    <name type="scientific">Diploptera punctata</name>
    <name type="common">Pacific beetle cockroach</name>
    <dbReference type="NCBI Taxonomy" id="6984"/>
    <lineage>
        <taxon>Eukaryota</taxon>
        <taxon>Metazoa</taxon>
        <taxon>Ecdysozoa</taxon>
        <taxon>Arthropoda</taxon>
        <taxon>Hexapoda</taxon>
        <taxon>Insecta</taxon>
        <taxon>Pterygota</taxon>
        <taxon>Neoptera</taxon>
        <taxon>Polyneoptera</taxon>
        <taxon>Dictyoptera</taxon>
        <taxon>Blattodea</taxon>
        <taxon>Blaberoidea</taxon>
        <taxon>Blaberidae</taxon>
        <taxon>Diplopterinae</taxon>
        <taxon>Diploptera</taxon>
    </lineage>
</organism>
<dbReference type="AlphaFoldDB" id="A0AAD8A6G0"/>
<evidence type="ECO:0000256" key="1">
    <source>
        <dbReference type="SAM" id="Phobius"/>
    </source>
</evidence>
<keyword evidence="1" id="KW-1133">Transmembrane helix</keyword>
<reference evidence="2" key="1">
    <citation type="journal article" date="2023" name="IScience">
        <title>Live-bearing cockroach genome reveals convergent evolutionary mechanisms linked to viviparity in insects and beyond.</title>
        <authorList>
            <person name="Fouks B."/>
            <person name="Harrison M.C."/>
            <person name="Mikhailova A.A."/>
            <person name="Marchal E."/>
            <person name="English S."/>
            <person name="Carruthers M."/>
            <person name="Jennings E.C."/>
            <person name="Chiamaka E.L."/>
            <person name="Frigard R.A."/>
            <person name="Pippel M."/>
            <person name="Attardo G.M."/>
            <person name="Benoit J.B."/>
            <person name="Bornberg-Bauer E."/>
            <person name="Tobe S.S."/>
        </authorList>
    </citation>
    <scope>NUCLEOTIDE SEQUENCE</scope>
    <source>
        <strain evidence="2">Stay&amp;Tobe</strain>
    </source>
</reference>